<reference evidence="2 3" key="1">
    <citation type="journal article" date="2019" name="Int. J. Syst. Evol. Microbiol.">
        <title>The Global Catalogue of Microorganisms (GCM) 10K type strain sequencing project: providing services to taxonomists for standard genome sequencing and annotation.</title>
        <authorList>
            <consortium name="The Broad Institute Genomics Platform"/>
            <consortium name="The Broad Institute Genome Sequencing Center for Infectious Disease"/>
            <person name="Wu L."/>
            <person name="Ma J."/>
        </authorList>
    </citation>
    <scope>NUCLEOTIDE SEQUENCE [LARGE SCALE GENOMIC DNA]</scope>
    <source>
        <strain evidence="2 3">JCM 16022</strain>
    </source>
</reference>
<proteinExistence type="predicted"/>
<organism evidence="2 3">
    <name type="scientific">Nocardioides koreensis</name>
    <dbReference type="NCBI Taxonomy" id="433651"/>
    <lineage>
        <taxon>Bacteria</taxon>
        <taxon>Bacillati</taxon>
        <taxon>Actinomycetota</taxon>
        <taxon>Actinomycetes</taxon>
        <taxon>Propionibacteriales</taxon>
        <taxon>Nocardioidaceae</taxon>
        <taxon>Nocardioides</taxon>
    </lineage>
</organism>
<name>A0ABN2ZKU2_9ACTN</name>
<dbReference type="PANTHER" id="PTHR42912:SF93">
    <property type="entry name" value="N6-ADENOSINE-METHYLTRANSFERASE TMT1A"/>
    <property type="match status" value="1"/>
</dbReference>
<dbReference type="InterPro" id="IPR050508">
    <property type="entry name" value="Methyltransf_Superfamily"/>
</dbReference>
<feature type="domain" description="Methyltransferase type 11" evidence="1">
    <location>
        <begin position="51"/>
        <end position="143"/>
    </location>
</feature>
<evidence type="ECO:0000313" key="3">
    <source>
        <dbReference type="Proteomes" id="UP001501771"/>
    </source>
</evidence>
<keyword evidence="3" id="KW-1185">Reference proteome</keyword>
<accession>A0ABN2ZKU2</accession>
<dbReference type="GO" id="GO:0032259">
    <property type="term" value="P:methylation"/>
    <property type="evidence" value="ECO:0007669"/>
    <property type="project" value="UniProtKB-KW"/>
</dbReference>
<dbReference type="GO" id="GO:0008168">
    <property type="term" value="F:methyltransferase activity"/>
    <property type="evidence" value="ECO:0007669"/>
    <property type="project" value="UniProtKB-KW"/>
</dbReference>
<dbReference type="InterPro" id="IPR013216">
    <property type="entry name" value="Methyltransf_11"/>
</dbReference>
<protein>
    <submittedName>
        <fullName evidence="2">Class I SAM-dependent methyltransferase</fullName>
    </submittedName>
</protein>
<evidence type="ECO:0000313" key="2">
    <source>
        <dbReference type="EMBL" id="GAA2143756.1"/>
    </source>
</evidence>
<sequence length="265" mass="28000">MPCKDARPYILGVAFDNVSADAYDRFMGRYAAPLAPQFADLAAVHPGQRVLDVGCGPGALTGVLVDRVGAEAVAAIDPSPPFVEAVRGRFPAADVRQGVAEHLPYEDGAFDVSLAQLVVHFMKDPVAGLREMARVTRPGGVVAACVWDHGGGRGPLSPFWSTVHALQPGVRGEAGGAGAREGHLGELAMEAGLRDVDTGELSVRVSYTDFDEWWTPYTAGVGPAGDWVAALDPTERERVRAACAQRLPQGSFEIPATAWTVTARV</sequence>
<keyword evidence="2" id="KW-0808">Transferase</keyword>
<comment type="caution">
    <text evidence="2">The sequence shown here is derived from an EMBL/GenBank/DDBJ whole genome shotgun (WGS) entry which is preliminary data.</text>
</comment>
<dbReference type="SUPFAM" id="SSF53335">
    <property type="entry name" value="S-adenosyl-L-methionine-dependent methyltransferases"/>
    <property type="match status" value="1"/>
</dbReference>
<dbReference type="CDD" id="cd02440">
    <property type="entry name" value="AdoMet_MTases"/>
    <property type="match status" value="1"/>
</dbReference>
<dbReference type="PANTHER" id="PTHR42912">
    <property type="entry name" value="METHYLTRANSFERASE"/>
    <property type="match status" value="1"/>
</dbReference>
<gene>
    <name evidence="2" type="ORF">GCM10009844_16520</name>
</gene>
<dbReference type="EMBL" id="BAAAQR010000004">
    <property type="protein sequence ID" value="GAA2143756.1"/>
    <property type="molecule type" value="Genomic_DNA"/>
</dbReference>
<dbReference type="Gene3D" id="3.40.50.150">
    <property type="entry name" value="Vaccinia Virus protein VP39"/>
    <property type="match status" value="1"/>
</dbReference>
<dbReference type="InterPro" id="IPR029063">
    <property type="entry name" value="SAM-dependent_MTases_sf"/>
</dbReference>
<keyword evidence="2" id="KW-0489">Methyltransferase</keyword>
<dbReference type="Pfam" id="PF08241">
    <property type="entry name" value="Methyltransf_11"/>
    <property type="match status" value="1"/>
</dbReference>
<evidence type="ECO:0000259" key="1">
    <source>
        <dbReference type="Pfam" id="PF08241"/>
    </source>
</evidence>
<dbReference type="Proteomes" id="UP001501771">
    <property type="component" value="Unassembled WGS sequence"/>
</dbReference>